<evidence type="ECO:0000313" key="4">
    <source>
        <dbReference type="EMBL" id="CAD8142317.1"/>
    </source>
</evidence>
<comment type="caution">
    <text evidence="4">The sequence shown here is derived from an EMBL/GenBank/DDBJ whole genome shotgun (WGS) entry which is preliminary data.</text>
</comment>
<reference evidence="4" key="1">
    <citation type="submission" date="2021-01" db="EMBL/GenBank/DDBJ databases">
        <authorList>
            <consortium name="Genoscope - CEA"/>
            <person name="William W."/>
        </authorList>
    </citation>
    <scope>NUCLEOTIDE SEQUENCE</scope>
</reference>
<feature type="chain" id="PRO_5035766416" description="PSI domain-containing protein" evidence="2">
    <location>
        <begin position="19"/>
        <end position="3455"/>
    </location>
</feature>
<dbReference type="Proteomes" id="UP000689195">
    <property type="component" value="Unassembled WGS sequence"/>
</dbReference>
<feature type="domain" description="PSI" evidence="3">
    <location>
        <begin position="913"/>
        <end position="956"/>
    </location>
</feature>
<evidence type="ECO:0000313" key="5">
    <source>
        <dbReference type="Proteomes" id="UP000689195"/>
    </source>
</evidence>
<dbReference type="SMART" id="SM00423">
    <property type="entry name" value="PSI"/>
    <property type="match status" value="4"/>
</dbReference>
<feature type="domain" description="PSI" evidence="3">
    <location>
        <begin position="1476"/>
        <end position="1516"/>
    </location>
</feature>
<dbReference type="EMBL" id="CAJJDO010000011">
    <property type="protein sequence ID" value="CAD8142317.1"/>
    <property type="molecule type" value="Genomic_DNA"/>
</dbReference>
<feature type="domain" description="PSI" evidence="3">
    <location>
        <begin position="21"/>
        <end position="70"/>
    </location>
</feature>
<dbReference type="InterPro" id="IPR016201">
    <property type="entry name" value="PSI"/>
</dbReference>
<keyword evidence="5" id="KW-1185">Reference proteome</keyword>
<organism evidence="4 5">
    <name type="scientific">Paramecium pentaurelia</name>
    <dbReference type="NCBI Taxonomy" id="43138"/>
    <lineage>
        <taxon>Eukaryota</taxon>
        <taxon>Sar</taxon>
        <taxon>Alveolata</taxon>
        <taxon>Ciliophora</taxon>
        <taxon>Intramacronucleata</taxon>
        <taxon>Oligohymenophorea</taxon>
        <taxon>Peniculida</taxon>
        <taxon>Parameciidae</taxon>
        <taxon>Paramecium</taxon>
    </lineage>
</organism>
<name>A0A8S1ST01_9CILI</name>
<evidence type="ECO:0000256" key="2">
    <source>
        <dbReference type="SAM" id="SignalP"/>
    </source>
</evidence>
<feature type="domain" description="PSI" evidence="3">
    <location>
        <begin position="1801"/>
        <end position="1846"/>
    </location>
</feature>
<evidence type="ECO:0000259" key="3">
    <source>
        <dbReference type="SMART" id="SM00423"/>
    </source>
</evidence>
<keyword evidence="1" id="KW-0325">Glycoprotein</keyword>
<protein>
    <recommendedName>
        <fullName evidence="3">PSI domain-containing protein</fullName>
    </recommendedName>
</protein>
<accession>A0A8S1ST01</accession>
<sequence length="3455" mass="400234">MIANTLFVISFLSFGVLSLQKCNMYPHSAQKCIQNTEKIRCEYDNFGHVCSNNMETNLGCSPNLNKEACLNQLTDGYNNRIQCIFQSKCKTVEKIQLQKYGCYEMFNKNSCLNVQKHSCIWQDNRCQPLKQTIQDNSKICNIFTAPVTPFTCTQLPSGLCMSSGYEGDFQCVELTLDQLSKLSCYELGLNEEACLAINKENQYCIFKDNECMEIKLPDIKSCDNKFSQSLCLSIQNPDIQCEWVDNKCIKFEKNSEFQCVNYNLVNVSVCQISNGFCQYNVRNHKCMNIEKKLIHLISCDTPGLSRLACLSVQNYNCTFINGRCQELSEFELNFFQCHMELNKQACVNILTPFQYCFWNGNNCERRIINQDYDCPLKFDNNNFIVNGNVCQAISKNNIKCKYNKQTHLCIESSINDICESSFINRFGCLSIIKSDQTCQWTSLGCKNIEVIQYITTCASLGSANPIACSQVHEKEENIGCYFDNIKQKCVTLTIRLNPNATKNEYQQYQQDLETLRNIQCNQIQQGINRITCSSITTKDTACMWKNNQCIQIENMKDIQNIPCLHLQYANYGACSYVQYGGEVCRYNSDIKGCVNSISPHMQCNEPGLNSSGCLKAEGKCQFINNQCQNPDKQTEENNNEIIEIPKPEPSQTCGSTSPTKAVCVSFTATQLICQWSKSKGFCEAVEIKENQYCLDFAKPDIQVNSNVCASILSDFPDYDYQKGNQVDKNRGYCYYNKQTSICQIKKELCNTNCCTENENIGINAHSCSKFSSTEIGVYCYFMNLRCQELTFETVDITNPNEVKQYYNEIKLPCSSMNKNSCHMINWSPEQQCYYNGIICNQFKQKYHNNYRIFTEEPSILNEYACFAIDGQITEFNTLKYIGYDDINNRCVELLLDPEYSYQYCEQVKGNRNICQRYTGNNYCKWDEKQIKCITIPYDEYDEIQSCDSELNVRACTDLKKISCLFSYHLDKCIKFNDVNVDCNHFQTIGKVSEQVCVQINKPGQQCQFLNYQCVDSTNSNYRCNGSSANNRSCYTNTKLLCRWDPNSLQCYENYTKIEELSCLDNINIELCKKITKEACVWNDLLKQCEIFNTINSIDFETFNNTGNHKFNEIACLLITGDAYYYDKNQQKCLKLTSKTIDCNTYQMNKYACLYHTQTHNCYYDEQEILPNNKCKPFIQDQSICQTQWQINIEVCMNIYHPCIFDVATLQCQSFEFLDTMTCTDLSNYSINLQHPNKRVCSSVVQSLEETLGELLCVEDKVNTQECKFQKYCFWSNYSCEIYQIVYNHLDSKSGQEQSQKECPEFQKVDTCFEEITKNESYGKNIQQLIENNWVFINETCNMQIIKYTRNHTYYQLSDNINVCKIQECSIIERIYCYVNTIIETIIPINEITPDNYDASIHEIKVITDDYDECQYFYCGQLTEYDCNIEKAKCQRKKTCKKDITYPHDQYINNDCTIENKYITNHWCLLEENYIINCISHFSKAQCLELSPKCFYDANQGGCMQLEGNEHNIGDCNQIANDCYVSQSHNAICQNGESTIQPGDKCKTVQKEYKYCVPLTTYQSPYFCSDILETDAQPILCARADDDCRYDGKACINSMPKLKGSGSYPCDKSFSKSICEKCGCNYIYLGYCQYYRQEPQLNQDKSNKDFLCYQVNLLDTIYKQEVCTKVDQACAFLDNNCLDATHYSCNQLFELPVSLKACMKCQEHATKYDDIQQKCLNIDNIPNQNTCSNLNQLACLRKTEGVQCKWENFKCNTISIFQSDKIECSILNQTACYIKQINICWVDQTTFQCVNYDPYQGKCDLLKTQSLCVRSLYENCKWTLNKCIQNDEITINTCNNLNQYQCLNAIDIACGWSDLYENCYQLQFRFQPYSCKEFLINDQYQYINRNNYFTCTQIKYKGGCIHDQYYKCREVIPTDILSCEESIISNINEYACIRLTKGYCKFVDNKCQKTQESNLGCQSYLNQQACLLQDFACKFDNYCQSYVIYNTNGIRVYFPYTEKVCQSADFYIYGQVGIGLIYSVAQQKCIDITNKNMMINDCYYVGMNKYTCLLKTNTYCEFYDNQCRNIQMKVISQLKTCKSTLNQFTCTKLNVQCKFYNNQCVPITDKDNCHTLQYEQSIVNLRICLNDHETPCMFNDKTQNCQKITTPQKCIGLNYKGCIFFTQGSYCEFKNSKCITSFGNPNCKADINQDKCLSIITRGQLCYFDNKLGCQNIDTTKIDINKCYKFGLQTNPYTCSRSIDIPCFYDKQNKQCTRYTEQTAYSYQQNYSISNISSFNKWTCQMYNIQKALIWKESCLVVKSSELVYLKCTDLVNKIACLKNRQIILYNNNKYYIFNIQTPYQFCQYKNNKCQNANLDDFKHMSCDQIIDINSGVFCALNQNKISCEFNKSLFRCQIVVSESISCVEKDPEEKGYNQTCCEKDKNNCTFDENCYRLNYSGFQFCKDIKVDGQYQCNQVTGEGCMIQQNICKKIYYQDYSNITCEQASNRFGCVNIQTQDQYCQFDGEQCKQQDLVQYKVISCLSIVNINNYKFCEQVTDIACTFDLKKKECRNVYQQEEFSCERGLNKIACLNQTIKGLKCKFLEYCYGPNNGIMNCSYNDKEQCCREADSIDTCLNQKIYECEWTNNVCQASKNTVNECDQITNGSFLVCASIKNTLCVFIPTLYKCESQKPSTCGLSQTSQQCKRMKSISCIWNLQEEICNYSEQSAYLSCQQINERSGNQRSCMSVEVPGQMCIFKDEQCLLFIQQEDTNNCLDNINRNACIYQTISDCQWINQVYKVNKYQNSDEEEIVQGECMTITNINKMSCSSNLSYTACLKITKMDQYCIWKDLKCQTIDYQQQYTPNQLIYVNLNACGLVNNGDIVKYDQKLKKCVIIENVQELTCNPVIFGINEAACLSITTQPCIWNIIEKTCQYQDILIESQQCDKPHWNAKSCSQLNINQPCGYYINGCQFVDINTIKCTHAGLNKFACLNIKQYPCIWKQDNNNYYYCDDYIPYTSCALVPINVNLKVCQLVNLDACYYDINNNKCENNNLSKMNCDTLGLNIIACIEIDGCVFQEYCQNVNKQIYTCNEYSIANYKVCLNAIDSCKFNELTYGCIQANEELCDTKGLSQQGCNSSKCTLFNNQCLCNSIKDKDCNYITKIEQCNSLTHCIYLKQLNQCKWKQCEDQSYNNCDGLYINSQYCYSNNLQQCKSAKQCDDIHNPFNQKCPSINNEPCIFNQNQINVNNSFVKYSINKNVQIIHIIVNMNSCNSIQKNNCDSNICYWNSDMNSCQEQIECSQILQQNKCKQQKYNNNNCQWVNYEQQSFCTITPCRYLPNIIQCTGVYMEKGICVLLTDQTCVSCEEIQSSCICLQNNDYCDYNFKEMKCYSKICENYLTKEDCPEQYCEFKETCLPQCNSLQYQQLCDNKQYCIWKDQQCKKKDSYVRANNEEGSYGELIQLILLSILILKI</sequence>
<gene>
    <name evidence="4" type="ORF">PPENT_87.1.T0110079</name>
</gene>
<keyword evidence="2" id="KW-0732">Signal</keyword>
<feature type="signal peptide" evidence="2">
    <location>
        <begin position="1"/>
        <end position="18"/>
    </location>
</feature>
<proteinExistence type="predicted"/>
<dbReference type="OrthoDB" id="10346146at2759"/>
<evidence type="ECO:0000256" key="1">
    <source>
        <dbReference type="ARBA" id="ARBA00023180"/>
    </source>
</evidence>